<comment type="subcellular location">
    <subcellularLocation>
        <location evidence="1">Membrane</location>
        <topology evidence="1">Multi-pass membrane protein</topology>
    </subcellularLocation>
</comment>
<dbReference type="AlphaFoldDB" id="A0A382V3U9"/>
<feature type="transmembrane region" description="Helical" evidence="5">
    <location>
        <begin position="250"/>
        <end position="268"/>
    </location>
</feature>
<dbReference type="PANTHER" id="PTHR43027:SF2">
    <property type="entry name" value="TRANSPORT PERMEASE PROTEIN"/>
    <property type="match status" value="1"/>
</dbReference>
<evidence type="ECO:0000313" key="7">
    <source>
        <dbReference type="EMBL" id="SVD41117.1"/>
    </source>
</evidence>
<proteinExistence type="predicted"/>
<protein>
    <recommendedName>
        <fullName evidence="6">ABC transmembrane type-2 domain-containing protein</fullName>
    </recommendedName>
</protein>
<name>A0A382V3U9_9ZZZZ</name>
<feature type="transmembrane region" description="Helical" evidence="5">
    <location>
        <begin position="79"/>
        <end position="102"/>
    </location>
</feature>
<evidence type="ECO:0000256" key="2">
    <source>
        <dbReference type="ARBA" id="ARBA00022692"/>
    </source>
</evidence>
<reference evidence="7" key="1">
    <citation type="submission" date="2018-05" db="EMBL/GenBank/DDBJ databases">
        <authorList>
            <person name="Lanie J.A."/>
            <person name="Ng W.-L."/>
            <person name="Kazmierczak K.M."/>
            <person name="Andrzejewski T.M."/>
            <person name="Davidsen T.M."/>
            <person name="Wayne K.J."/>
            <person name="Tettelin H."/>
            <person name="Glass J.I."/>
            <person name="Rusch D."/>
            <person name="Podicherti R."/>
            <person name="Tsui H.-C.T."/>
            <person name="Winkler M.E."/>
        </authorList>
    </citation>
    <scope>NUCLEOTIDE SEQUENCE</scope>
</reference>
<dbReference type="GO" id="GO:0043190">
    <property type="term" value="C:ATP-binding cassette (ABC) transporter complex"/>
    <property type="evidence" value="ECO:0007669"/>
    <property type="project" value="InterPro"/>
</dbReference>
<gene>
    <name evidence="7" type="ORF">METZ01_LOCUS393971</name>
</gene>
<dbReference type="InterPro" id="IPR047817">
    <property type="entry name" value="ABC2_TM_bact-type"/>
</dbReference>
<evidence type="ECO:0000256" key="1">
    <source>
        <dbReference type="ARBA" id="ARBA00004141"/>
    </source>
</evidence>
<keyword evidence="2 5" id="KW-0812">Transmembrane</keyword>
<keyword evidence="4 5" id="KW-0472">Membrane</keyword>
<feature type="transmembrane region" description="Helical" evidence="5">
    <location>
        <begin position="188"/>
        <end position="208"/>
    </location>
</feature>
<dbReference type="EMBL" id="UINC01148944">
    <property type="protein sequence ID" value="SVD41117.1"/>
    <property type="molecule type" value="Genomic_DNA"/>
</dbReference>
<evidence type="ECO:0000256" key="4">
    <source>
        <dbReference type="ARBA" id="ARBA00023136"/>
    </source>
</evidence>
<feature type="non-terminal residue" evidence="7">
    <location>
        <position position="1"/>
    </location>
</feature>
<evidence type="ECO:0000256" key="5">
    <source>
        <dbReference type="SAM" id="Phobius"/>
    </source>
</evidence>
<accession>A0A382V3U9</accession>
<organism evidence="7">
    <name type="scientific">marine metagenome</name>
    <dbReference type="NCBI Taxonomy" id="408172"/>
    <lineage>
        <taxon>unclassified sequences</taxon>
        <taxon>metagenomes</taxon>
        <taxon>ecological metagenomes</taxon>
    </lineage>
</organism>
<dbReference type="InterPro" id="IPR052902">
    <property type="entry name" value="ABC-2_transporter"/>
</dbReference>
<dbReference type="GO" id="GO:0140359">
    <property type="term" value="F:ABC-type transporter activity"/>
    <property type="evidence" value="ECO:0007669"/>
    <property type="project" value="InterPro"/>
</dbReference>
<dbReference type="PRINTS" id="PR00164">
    <property type="entry name" value="ABC2TRNSPORT"/>
</dbReference>
<evidence type="ECO:0000256" key="3">
    <source>
        <dbReference type="ARBA" id="ARBA00022989"/>
    </source>
</evidence>
<feature type="transmembrane region" description="Helical" evidence="5">
    <location>
        <begin position="160"/>
        <end position="181"/>
    </location>
</feature>
<feature type="transmembrane region" description="Helical" evidence="5">
    <location>
        <begin position="123"/>
        <end position="148"/>
    </location>
</feature>
<feature type="domain" description="ABC transmembrane type-2" evidence="6">
    <location>
        <begin position="41"/>
        <end position="271"/>
    </location>
</feature>
<dbReference type="Pfam" id="PF12698">
    <property type="entry name" value="ABC2_membrane_3"/>
    <property type="match status" value="1"/>
</dbReference>
<dbReference type="InterPro" id="IPR013525">
    <property type="entry name" value="ABC2_TM"/>
</dbReference>
<dbReference type="InterPro" id="IPR000412">
    <property type="entry name" value="ABC_2_transport"/>
</dbReference>
<sequence length="271" mass="29516">DGDRNLLLIIEPGFGEAQSPVQRRVTVIYNEGEPQESAAGQTIIQHVLDEMTFAEGDISDRYRIEAEPVDSRNLKFIDFLLPGVVAMSIMQMGLFSVAFSFVQLKSRGVLRRLQATPILPASFIFAQVFTRLSVSILQTLVLVGLAVLAFDVHLEGNLGFMLLLALLGGGVFVSMGFAVSGWARTEDVAAPVANAIALPMMFLSGVFFPRDAMPGPLRAVADFLPLSYLADALRNVAVDGASLWSQWGNVLGLAAWLAVTFLIAVRLFRWE</sequence>
<dbReference type="PROSITE" id="PS51012">
    <property type="entry name" value="ABC_TM2"/>
    <property type="match status" value="1"/>
</dbReference>
<evidence type="ECO:0000259" key="6">
    <source>
        <dbReference type="PROSITE" id="PS51012"/>
    </source>
</evidence>
<dbReference type="PANTHER" id="PTHR43027">
    <property type="entry name" value="DOXORUBICIN RESISTANCE ABC TRANSPORTER PERMEASE PROTEIN DRRC-RELATED"/>
    <property type="match status" value="1"/>
</dbReference>
<keyword evidence="3 5" id="KW-1133">Transmembrane helix</keyword>